<proteinExistence type="predicted"/>
<evidence type="ECO:0000256" key="1">
    <source>
        <dbReference type="SAM" id="Phobius"/>
    </source>
</evidence>
<reference evidence="2" key="1">
    <citation type="submission" date="2016-04" db="EMBL/GenBank/DDBJ databases">
        <authorList>
            <person name="Calderon-Fernandez G.M.Sr."/>
        </authorList>
    </citation>
    <scope>NUCLEOTIDE SEQUENCE</scope>
    <source>
        <strain evidence="2">Int1</strain>
        <tissue evidence="2">Integument</tissue>
    </source>
</reference>
<evidence type="ECO:0000313" key="2">
    <source>
        <dbReference type="EMBL" id="JAR99138.1"/>
    </source>
</evidence>
<accession>A0A161MMR9</accession>
<sequence>MSANIYGTGLSGLLKRAWCQIPGVMGASVMGLLGFGLGIFALNTRFKGEQIPKYKMDYIVYRPDDPKAKTVVREEQKN</sequence>
<keyword evidence="1" id="KW-0812">Transmembrane</keyword>
<name>A0A161MMR9_TRIIF</name>
<reference evidence="2" key="2">
    <citation type="journal article" date="2017" name="J. Med. Entomol.">
        <title>Transcriptome Analysis of the Triatoma infestans (Hemiptera: Reduviidae) Integument.</title>
        <authorList>
            <person name="Calderon-Fernandez G.M."/>
            <person name="Moriconi D.E."/>
            <person name="Dulbecco A.B."/>
            <person name="Juarez M.P."/>
        </authorList>
    </citation>
    <scope>NUCLEOTIDE SEQUENCE</scope>
    <source>
        <strain evidence="2">Int1</strain>
        <tissue evidence="2">Integument</tissue>
    </source>
</reference>
<feature type="transmembrane region" description="Helical" evidence="1">
    <location>
        <begin position="20"/>
        <end position="42"/>
    </location>
</feature>
<keyword evidence="1" id="KW-0472">Membrane</keyword>
<dbReference type="EMBL" id="GEMB01004124">
    <property type="protein sequence ID" value="JAR99138.1"/>
    <property type="molecule type" value="Transcribed_RNA"/>
</dbReference>
<keyword evidence="1" id="KW-1133">Transmembrane helix</keyword>
<dbReference type="AlphaFoldDB" id="A0A161MMR9"/>
<protein>
    <submittedName>
        <fullName evidence="2">Uncharacterized protein</fullName>
    </submittedName>
</protein>
<organism evidence="2">
    <name type="scientific">Triatoma infestans</name>
    <name type="common">Assassin bug</name>
    <dbReference type="NCBI Taxonomy" id="30076"/>
    <lineage>
        <taxon>Eukaryota</taxon>
        <taxon>Metazoa</taxon>
        <taxon>Ecdysozoa</taxon>
        <taxon>Arthropoda</taxon>
        <taxon>Hexapoda</taxon>
        <taxon>Insecta</taxon>
        <taxon>Pterygota</taxon>
        <taxon>Neoptera</taxon>
        <taxon>Paraneoptera</taxon>
        <taxon>Hemiptera</taxon>
        <taxon>Heteroptera</taxon>
        <taxon>Panheteroptera</taxon>
        <taxon>Cimicomorpha</taxon>
        <taxon>Reduviidae</taxon>
        <taxon>Triatominae</taxon>
        <taxon>Triatoma</taxon>
    </lineage>
</organism>